<proteinExistence type="predicted"/>
<keyword evidence="1" id="KW-1133">Transmembrane helix</keyword>
<evidence type="ECO:0000256" key="1">
    <source>
        <dbReference type="SAM" id="Phobius"/>
    </source>
</evidence>
<accession>A0A3B0W921</accession>
<keyword evidence="1" id="KW-0812">Transmembrane</keyword>
<feature type="transmembrane region" description="Helical" evidence="1">
    <location>
        <begin position="63"/>
        <end position="84"/>
    </location>
</feature>
<keyword evidence="1" id="KW-0472">Membrane</keyword>
<gene>
    <name evidence="2" type="ORF">MNBD_GAMMA03-490</name>
</gene>
<organism evidence="2">
    <name type="scientific">hydrothermal vent metagenome</name>
    <dbReference type="NCBI Taxonomy" id="652676"/>
    <lineage>
        <taxon>unclassified sequences</taxon>
        <taxon>metagenomes</taxon>
        <taxon>ecological metagenomes</taxon>
    </lineage>
</organism>
<dbReference type="AlphaFoldDB" id="A0A3B0W921"/>
<dbReference type="InterPro" id="IPR009732">
    <property type="entry name" value="DUF1304"/>
</dbReference>
<protein>
    <recommendedName>
        <fullName evidence="3">DUF1304 domain-containing protein</fullName>
    </recommendedName>
</protein>
<dbReference type="EMBL" id="UOFC01000078">
    <property type="protein sequence ID" value="VAW45819.1"/>
    <property type="molecule type" value="Genomic_DNA"/>
</dbReference>
<evidence type="ECO:0008006" key="3">
    <source>
        <dbReference type="Google" id="ProtNLM"/>
    </source>
</evidence>
<name>A0A3B0W921_9ZZZZ</name>
<evidence type="ECO:0000313" key="2">
    <source>
        <dbReference type="EMBL" id="VAW45819.1"/>
    </source>
</evidence>
<reference evidence="2" key="1">
    <citation type="submission" date="2018-06" db="EMBL/GenBank/DDBJ databases">
        <authorList>
            <person name="Zhirakovskaya E."/>
        </authorList>
    </citation>
    <scope>NUCLEOTIDE SEQUENCE</scope>
</reference>
<dbReference type="Pfam" id="PF06993">
    <property type="entry name" value="DUF1304"/>
    <property type="match status" value="1"/>
</dbReference>
<sequence length="146" mass="15994">MLTQDYKLNSGTLVFAILTAMFHILFFVAESLLWLEPYIYQSFLSSSEASIGLFEQAKLMETIFFNQGFYNLFLALGLVAGIFFAKRGDGVRGTTLISFCCLFAFGAGIVLALSAGALLGAAVQSFPPMIALVFLYVAHLKHNQTI</sequence>
<feature type="transmembrane region" description="Helical" evidence="1">
    <location>
        <begin position="12"/>
        <end position="35"/>
    </location>
</feature>
<feature type="transmembrane region" description="Helical" evidence="1">
    <location>
        <begin position="121"/>
        <end position="140"/>
    </location>
</feature>
<feature type="transmembrane region" description="Helical" evidence="1">
    <location>
        <begin position="96"/>
        <end position="115"/>
    </location>
</feature>